<keyword evidence="5" id="KW-1185">Reference proteome</keyword>
<dbReference type="PANTHER" id="PTHR13789">
    <property type="entry name" value="MONOOXYGENASE"/>
    <property type="match status" value="1"/>
</dbReference>
<dbReference type="SUPFAM" id="SSF51905">
    <property type="entry name" value="FAD/NAD(P)-binding domain"/>
    <property type="match status" value="1"/>
</dbReference>
<dbReference type="PANTHER" id="PTHR13789:SF309">
    <property type="entry name" value="PUTATIVE (AFU_ORTHOLOGUE AFUA_6G14510)-RELATED"/>
    <property type="match status" value="1"/>
</dbReference>
<evidence type="ECO:0000259" key="3">
    <source>
        <dbReference type="Pfam" id="PF01494"/>
    </source>
</evidence>
<keyword evidence="1" id="KW-0560">Oxidoreductase</keyword>
<dbReference type="Proteomes" id="UP000305202">
    <property type="component" value="Unassembled WGS sequence"/>
</dbReference>
<sequence length="388" mass="42667">MARIAVVGAGMGGLAFASAMRNSKHQVRVYEQAQALNELGAGISLWANGTRLFDEMGIAARMAERACETEAAYFRNENGSVAALQLLARDNWYRGQYGHPYFGALRTDLQAALLESIGSGKITLNKQLVRLDDSDNEATLHWADGTTDTADLVVGADGIKSVAREAVNPTAGPVFTGNSAFRGLAKTADLTLLPEPRSFTDWMGDGKHVLNFPVGKDFAYTTIVVFMDGPEEWRHESWRIPAERAEIIGEFAGWHPAVGQLLEHVNLSERWGLFQVSPMASWHRGRTVLIGDAAHGMLPHHGQGAISSFEDAIALAHILNDASHAPLAERLARYEGERKARGERIQRASRRANACLHLPMGPEREERNETLNHLDQHYAWLHGYQCGV</sequence>
<proteinExistence type="predicted"/>
<organism evidence="4 5">
    <name type="scientific">Martelella alba</name>
    <dbReference type="NCBI Taxonomy" id="2590451"/>
    <lineage>
        <taxon>Bacteria</taxon>
        <taxon>Pseudomonadati</taxon>
        <taxon>Pseudomonadota</taxon>
        <taxon>Alphaproteobacteria</taxon>
        <taxon>Hyphomicrobiales</taxon>
        <taxon>Aurantimonadaceae</taxon>
        <taxon>Martelella</taxon>
    </lineage>
</organism>
<dbReference type="EMBL" id="SZPQ01000026">
    <property type="protein sequence ID" value="TKI04692.1"/>
    <property type="molecule type" value="Genomic_DNA"/>
</dbReference>
<dbReference type="PRINTS" id="PR00420">
    <property type="entry name" value="RNGMNOXGNASE"/>
</dbReference>
<dbReference type="Gene3D" id="3.50.50.60">
    <property type="entry name" value="FAD/NAD(P)-binding domain"/>
    <property type="match status" value="1"/>
</dbReference>
<keyword evidence="2" id="KW-0503">Monooxygenase</keyword>
<evidence type="ECO:0000256" key="1">
    <source>
        <dbReference type="ARBA" id="ARBA00023002"/>
    </source>
</evidence>
<accession>A0ABY2SHC9</accession>
<dbReference type="InterPro" id="IPR002938">
    <property type="entry name" value="FAD-bd"/>
</dbReference>
<name>A0ABY2SHC9_9HYPH</name>
<comment type="caution">
    <text evidence="4">The sequence shown here is derived from an EMBL/GenBank/DDBJ whole genome shotgun (WGS) entry which is preliminary data.</text>
</comment>
<evidence type="ECO:0000256" key="2">
    <source>
        <dbReference type="ARBA" id="ARBA00023033"/>
    </source>
</evidence>
<protein>
    <recommendedName>
        <fullName evidence="3">FAD-binding domain-containing protein</fullName>
    </recommendedName>
</protein>
<dbReference type="SUPFAM" id="SSF54373">
    <property type="entry name" value="FAD-linked reductases, C-terminal domain"/>
    <property type="match status" value="1"/>
</dbReference>
<dbReference type="InterPro" id="IPR050493">
    <property type="entry name" value="FAD-dep_Monooxygenase_BioMet"/>
</dbReference>
<evidence type="ECO:0000313" key="5">
    <source>
        <dbReference type="Proteomes" id="UP000305202"/>
    </source>
</evidence>
<feature type="domain" description="FAD-binding" evidence="3">
    <location>
        <begin position="3"/>
        <end position="347"/>
    </location>
</feature>
<evidence type="ECO:0000313" key="4">
    <source>
        <dbReference type="EMBL" id="TKI04692.1"/>
    </source>
</evidence>
<gene>
    <name evidence="4" type="ORF">FCN80_17170</name>
</gene>
<dbReference type="InterPro" id="IPR036188">
    <property type="entry name" value="FAD/NAD-bd_sf"/>
</dbReference>
<dbReference type="RefSeq" id="WP_136991396.1">
    <property type="nucleotide sequence ID" value="NZ_SZPQ01000026.1"/>
</dbReference>
<dbReference type="Pfam" id="PF01494">
    <property type="entry name" value="FAD_binding_3"/>
    <property type="match status" value="1"/>
</dbReference>
<reference evidence="4 5" key="1">
    <citation type="submission" date="2019-04" db="EMBL/GenBank/DDBJ databases">
        <authorList>
            <person name="Li M."/>
            <person name="Gao C."/>
        </authorList>
    </citation>
    <scope>NUCLEOTIDE SEQUENCE [LARGE SCALE GENOMIC DNA]</scope>
    <source>
        <strain evidence="4 5">BGMRC 2031</strain>
    </source>
</reference>